<accession>M1X2W2</accession>
<comment type="caution">
    <text evidence="1">The sequence shown here is derived from an EMBL/GenBank/DDBJ whole genome shotgun (WGS) entry which is preliminary data.</text>
</comment>
<sequence>MELIEAMSVATEKYLTCQAIQQHKIWHLVNPNATTPTVVENLFKN</sequence>
<organism evidence="1 2">
    <name type="scientific">Richelia intracellularis HH01</name>
    <dbReference type="NCBI Taxonomy" id="1165094"/>
    <lineage>
        <taxon>Bacteria</taxon>
        <taxon>Bacillati</taxon>
        <taxon>Cyanobacteriota</taxon>
        <taxon>Cyanophyceae</taxon>
        <taxon>Nostocales</taxon>
        <taxon>Nostocaceae</taxon>
        <taxon>Richelia</taxon>
    </lineage>
</organism>
<dbReference type="EMBL" id="CAIY01000044">
    <property type="protein sequence ID" value="CCH67520.1"/>
    <property type="molecule type" value="Genomic_DNA"/>
</dbReference>
<dbReference type="STRING" id="1165094.RINTHH_13650"/>
<evidence type="ECO:0000313" key="2">
    <source>
        <dbReference type="Proteomes" id="UP000053051"/>
    </source>
</evidence>
<name>M1X2W2_9NOST</name>
<reference evidence="1 2" key="1">
    <citation type="submission" date="2012-05" db="EMBL/GenBank/DDBJ databases">
        <authorList>
            <person name="Hilton J."/>
        </authorList>
    </citation>
    <scope>NUCLEOTIDE SEQUENCE [LARGE SCALE GENOMIC DNA]</scope>
    <source>
        <strain evidence="1 2">HH01</strain>
    </source>
</reference>
<dbReference type="Proteomes" id="UP000053051">
    <property type="component" value="Unassembled WGS sequence"/>
</dbReference>
<reference evidence="2" key="2">
    <citation type="submission" date="2016-01" db="EMBL/GenBank/DDBJ databases">
        <title>Diatom-associated endosymboitic cyanobacterium lacks core nitrogen metabolism enzymes.</title>
        <authorList>
            <person name="Hilton J.A."/>
            <person name="Foster R.A."/>
            <person name="Tripp H.J."/>
            <person name="Carter B.J."/>
            <person name="Zehr J.P."/>
            <person name="Villareal T.A."/>
        </authorList>
    </citation>
    <scope>NUCLEOTIDE SEQUENCE [LARGE SCALE GENOMIC DNA]</scope>
    <source>
        <strain evidence="2">HH01</strain>
    </source>
</reference>
<keyword evidence="2" id="KW-1185">Reference proteome</keyword>
<evidence type="ECO:0000313" key="1">
    <source>
        <dbReference type="EMBL" id="CCH67520.1"/>
    </source>
</evidence>
<dbReference type="AlphaFoldDB" id="M1X2W2"/>
<proteinExistence type="predicted"/>
<protein>
    <submittedName>
        <fullName evidence="1">Uncharacterized protein</fullName>
    </submittedName>
</protein>
<gene>
    <name evidence="1" type="ORF">RINTHH_13650</name>
</gene>